<comment type="caution">
    <text evidence="1">The sequence shown here is derived from an EMBL/GenBank/DDBJ whole genome shotgun (WGS) entry which is preliminary data.</text>
</comment>
<evidence type="ECO:0000313" key="1">
    <source>
        <dbReference type="EMBL" id="KAH7992431.1"/>
    </source>
</evidence>
<sequence length="239" mass="26644">MVGRRKCFNYKPLLFLALICFGVASPLRLAQFSIPGVIYTTSQQLDREYKAEHILEVSVSDNGEPPLKSTSRVVLEVMDVNDNAPSFPHKLFVVNLPEKVASETPLPVYRMIAIDHDEGLNGQITYSLEENDEGFFSIHPETGMVFTKKAFSAQEYSILTVKATDGGSPPLSSSVRLHIDWIPKPILSSDPLAFDELHFNFAVMETDLVNHMVGVINVEAGLSQLWFNITERTTSSLEL</sequence>
<proteinExistence type="predicted"/>
<reference evidence="1" key="1">
    <citation type="submission" date="2021-08" db="EMBL/GenBank/DDBJ databases">
        <title>The first chromosome-level gecko genome reveals the dynamic sex chromosomes of Neotropical dwarf geckos (Sphaerodactylidae: Sphaerodactylus).</title>
        <authorList>
            <person name="Pinto B.J."/>
            <person name="Keating S.E."/>
            <person name="Gamble T."/>
        </authorList>
    </citation>
    <scope>NUCLEOTIDE SEQUENCE</scope>
    <source>
        <strain evidence="1">TG3544</strain>
    </source>
</reference>
<dbReference type="EMBL" id="CM037616">
    <property type="protein sequence ID" value="KAH7992431.1"/>
    <property type="molecule type" value="Genomic_DNA"/>
</dbReference>
<gene>
    <name evidence="1" type="ORF">K3G42_022957</name>
</gene>
<name>A0ACB8EIB1_9SAUR</name>
<protein>
    <submittedName>
        <fullName evidence="1">Uncharacterized protein</fullName>
    </submittedName>
</protein>
<keyword evidence="2" id="KW-1185">Reference proteome</keyword>
<dbReference type="Proteomes" id="UP000827872">
    <property type="component" value="Linkage Group LG03"/>
</dbReference>
<organism evidence="1 2">
    <name type="scientific">Sphaerodactylus townsendi</name>
    <dbReference type="NCBI Taxonomy" id="933632"/>
    <lineage>
        <taxon>Eukaryota</taxon>
        <taxon>Metazoa</taxon>
        <taxon>Chordata</taxon>
        <taxon>Craniata</taxon>
        <taxon>Vertebrata</taxon>
        <taxon>Euteleostomi</taxon>
        <taxon>Lepidosauria</taxon>
        <taxon>Squamata</taxon>
        <taxon>Bifurcata</taxon>
        <taxon>Gekkota</taxon>
        <taxon>Sphaerodactylidae</taxon>
        <taxon>Sphaerodactylus</taxon>
    </lineage>
</organism>
<evidence type="ECO:0000313" key="2">
    <source>
        <dbReference type="Proteomes" id="UP000827872"/>
    </source>
</evidence>
<accession>A0ACB8EIB1</accession>